<dbReference type="OrthoDB" id="275785at2157"/>
<reference evidence="1 2" key="1">
    <citation type="submission" date="2016-02" db="EMBL/GenBank/DDBJ databases">
        <title>Genome sequence of Halalkalicoccus paucihalophilus DSM 24557.</title>
        <authorList>
            <person name="Poehlein A."/>
            <person name="Daniel R."/>
        </authorList>
    </citation>
    <scope>NUCLEOTIDE SEQUENCE [LARGE SCALE GENOMIC DNA]</scope>
    <source>
        <strain evidence="1 2">DSM 24557</strain>
    </source>
</reference>
<protein>
    <recommendedName>
        <fullName evidence="3">Transposase</fullName>
    </recommendedName>
</protein>
<dbReference type="Proteomes" id="UP000075321">
    <property type="component" value="Unassembled WGS sequence"/>
</dbReference>
<name>A0A151ABL3_9EURY</name>
<evidence type="ECO:0000313" key="2">
    <source>
        <dbReference type="Proteomes" id="UP000075321"/>
    </source>
</evidence>
<comment type="caution">
    <text evidence="1">The sequence shown here is derived from an EMBL/GenBank/DDBJ whole genome shotgun (WGS) entry which is preliminary data.</text>
</comment>
<sequence>MCRQLYNHCLYELNESDGGIPARYDLQGQLPDLKKWWTDLTGVHSKVLQMVVKRVYDNLSTLKVQKDNGRTVGMLKWKRPRDYRSLTYSQTGFKLKNTSGRSQLWLSKIGDIPIRLHR</sequence>
<dbReference type="AlphaFoldDB" id="A0A151ABL3"/>
<organism evidence="1 2">
    <name type="scientific">Halalkalicoccus paucihalophilus</name>
    <dbReference type="NCBI Taxonomy" id="1008153"/>
    <lineage>
        <taxon>Archaea</taxon>
        <taxon>Methanobacteriati</taxon>
        <taxon>Methanobacteriota</taxon>
        <taxon>Stenosarchaea group</taxon>
        <taxon>Halobacteria</taxon>
        <taxon>Halobacteriales</taxon>
        <taxon>Halococcaceae</taxon>
        <taxon>Halalkalicoccus</taxon>
    </lineage>
</organism>
<evidence type="ECO:0008006" key="3">
    <source>
        <dbReference type="Google" id="ProtNLM"/>
    </source>
</evidence>
<accession>A0A151ABL3</accession>
<dbReference type="EMBL" id="LTAZ01000010">
    <property type="protein sequence ID" value="KYH25003.1"/>
    <property type="molecule type" value="Genomic_DNA"/>
</dbReference>
<proteinExistence type="predicted"/>
<gene>
    <name evidence="1" type="ORF">HAPAU_29550</name>
</gene>
<keyword evidence="2" id="KW-1185">Reference proteome</keyword>
<evidence type="ECO:0000313" key="1">
    <source>
        <dbReference type="EMBL" id="KYH25003.1"/>
    </source>
</evidence>